<proteinExistence type="predicted"/>
<evidence type="ECO:0000313" key="1">
    <source>
        <dbReference type="EMBL" id="MDG0867290.1"/>
    </source>
</evidence>
<keyword evidence="3" id="KW-1185">Reference proteome</keyword>
<evidence type="ECO:0000313" key="4">
    <source>
        <dbReference type="Proteomes" id="UP001321249"/>
    </source>
</evidence>
<name>A0AAJ5ZKC8_9CHLR</name>
<accession>A0AAJ5ZKC8</accession>
<organism evidence="2 3">
    <name type="scientific">Candidatus Lucifugimonas marina</name>
    <dbReference type="NCBI Taxonomy" id="3038979"/>
    <lineage>
        <taxon>Bacteria</taxon>
        <taxon>Bacillati</taxon>
        <taxon>Chloroflexota</taxon>
        <taxon>Dehalococcoidia</taxon>
        <taxon>SAR202 cluster</taxon>
        <taxon>Candidatus Lucifugimonadales</taxon>
        <taxon>Candidatus Lucifugimonadaceae</taxon>
        <taxon>Candidatus Lucifugimonas</taxon>
    </lineage>
</organism>
<dbReference type="Proteomes" id="UP001321249">
    <property type="component" value="Unassembled WGS sequence"/>
</dbReference>
<dbReference type="EMBL" id="WMBE01000003">
    <property type="protein sequence ID" value="MDG0867290.1"/>
    <property type="molecule type" value="Genomic_DNA"/>
</dbReference>
<dbReference type="AlphaFoldDB" id="A0AAJ5ZKC8"/>
<sequence length="53" mass="5683">MRNEIFLAMMRGRTTESLDGAVKKVFGDMANIGGTGPTVYLMPSAAYTVPISD</sequence>
<reference evidence="2" key="2">
    <citation type="journal article" date="2023" name="Nat. Commun.">
        <title>Cultivation of marine bacteria of the SAR202 clade.</title>
        <authorList>
            <person name="Lim Y."/>
            <person name="Seo J.H."/>
            <person name="Giovannoni S.J."/>
            <person name="Kang I."/>
            <person name="Cho J.C."/>
        </authorList>
    </citation>
    <scope>NUCLEOTIDE SEQUENCE</scope>
    <source>
        <strain evidence="2">JH1073</strain>
    </source>
</reference>
<dbReference type="RefSeq" id="WP_342825514.1">
    <property type="nucleotide sequence ID" value="NZ_CP046146.1"/>
</dbReference>
<evidence type="ECO:0000313" key="3">
    <source>
        <dbReference type="Proteomes" id="UP001219901"/>
    </source>
</evidence>
<evidence type="ECO:0000313" key="2">
    <source>
        <dbReference type="EMBL" id="WFG40321.1"/>
    </source>
</evidence>
<reference evidence="3 4" key="1">
    <citation type="submission" date="2019-11" db="EMBL/GenBank/DDBJ databases">
        <authorList>
            <person name="Cho J.-C."/>
        </authorList>
    </citation>
    <scope>NUCLEOTIDE SEQUENCE [LARGE SCALE GENOMIC DNA]</scope>
    <source>
        <strain evidence="2 3">JH1073</strain>
        <strain evidence="1 4">JH702</strain>
    </source>
</reference>
<gene>
    <name evidence="1" type="ORF">GKO46_09435</name>
    <name evidence="2" type="ORF">GKO48_12105</name>
</gene>
<dbReference type="Proteomes" id="UP001219901">
    <property type="component" value="Chromosome"/>
</dbReference>
<reference evidence="3" key="3">
    <citation type="submission" date="2023-06" db="EMBL/GenBank/DDBJ databases">
        <title>Pangenomics reveal diversification of enzyme families and niche specialization in globally abundant SAR202 bacteria.</title>
        <authorList>
            <person name="Saw J.H.W."/>
        </authorList>
    </citation>
    <scope>NUCLEOTIDE SEQUENCE [LARGE SCALE GENOMIC DNA]</scope>
    <source>
        <strain evidence="3">JH1073</strain>
    </source>
</reference>
<dbReference type="EMBL" id="CP046147">
    <property type="protein sequence ID" value="WFG40321.1"/>
    <property type="molecule type" value="Genomic_DNA"/>
</dbReference>
<protein>
    <submittedName>
        <fullName evidence="2">Uncharacterized protein</fullName>
    </submittedName>
</protein>